<dbReference type="InterPro" id="IPR003439">
    <property type="entry name" value="ABC_transporter-like_ATP-bd"/>
</dbReference>
<dbReference type="GO" id="GO:0016887">
    <property type="term" value="F:ATP hydrolysis activity"/>
    <property type="evidence" value="ECO:0007669"/>
    <property type="project" value="InterPro"/>
</dbReference>
<dbReference type="Gene3D" id="3.40.50.300">
    <property type="entry name" value="P-loop containing nucleotide triphosphate hydrolases"/>
    <property type="match status" value="1"/>
</dbReference>
<dbReference type="SUPFAM" id="SSF52540">
    <property type="entry name" value="P-loop containing nucleoside triphosphate hydrolases"/>
    <property type="match status" value="1"/>
</dbReference>
<dbReference type="PROSITE" id="PS50893">
    <property type="entry name" value="ABC_TRANSPORTER_2"/>
    <property type="match status" value="1"/>
</dbReference>
<dbReference type="InterPro" id="IPR050093">
    <property type="entry name" value="ABC_SmlMolc_Importer"/>
</dbReference>
<accession>A0A269XME2</accession>
<gene>
    <name evidence="3" type="ORF">B8W98_12180</name>
</gene>
<name>A0A269XME2_9LACO</name>
<dbReference type="AlphaFoldDB" id="A0A269XME2"/>
<dbReference type="PROSITE" id="PS00211">
    <property type="entry name" value="ABC_TRANSPORTER_1"/>
    <property type="match status" value="1"/>
</dbReference>
<dbReference type="Pfam" id="PF00005">
    <property type="entry name" value="ABC_tran"/>
    <property type="match status" value="1"/>
</dbReference>
<dbReference type="InterPro" id="IPR017871">
    <property type="entry name" value="ABC_transporter-like_CS"/>
</dbReference>
<sequence length="151" mass="17146">SVFQNVAYPLKVKKDTKNLKTRVMQALKEVHLEEHYDKAIHQLSGGQQQRVSLARAIISQSQLILMDEPLSALDASLREDMQILIQKLIKTYHMTAIFVTHDQYEAMSMSDDVAVMSNGQIVQYGTPEELYHHPKNKEVATFIGKGTYLEG</sequence>
<proteinExistence type="predicted"/>
<evidence type="ECO:0000313" key="3">
    <source>
        <dbReference type="EMBL" id="PAK74420.1"/>
    </source>
</evidence>
<reference evidence="3 4" key="1">
    <citation type="submission" date="2017-04" db="EMBL/GenBank/DDBJ databases">
        <title>Kefir bacterial isolates.</title>
        <authorList>
            <person name="Kim Y."/>
            <person name="Blasche S."/>
            <person name="Patil K.R."/>
        </authorList>
    </citation>
    <scope>NUCLEOTIDE SEQUENCE [LARGE SCALE GENOMIC DNA]</scope>
    <source>
        <strain evidence="3 4">OG2</strain>
    </source>
</reference>
<keyword evidence="3" id="KW-0547">Nucleotide-binding</keyword>
<comment type="caution">
    <text evidence="3">The sequence shown here is derived from an EMBL/GenBank/DDBJ whole genome shotgun (WGS) entry which is preliminary data.</text>
</comment>
<evidence type="ECO:0000256" key="1">
    <source>
        <dbReference type="ARBA" id="ARBA00022448"/>
    </source>
</evidence>
<keyword evidence="3" id="KW-0067">ATP-binding</keyword>
<dbReference type="Proteomes" id="UP000216802">
    <property type="component" value="Unassembled WGS sequence"/>
</dbReference>
<dbReference type="PANTHER" id="PTHR42781">
    <property type="entry name" value="SPERMIDINE/PUTRESCINE IMPORT ATP-BINDING PROTEIN POTA"/>
    <property type="match status" value="1"/>
</dbReference>
<organism evidence="3 4">
    <name type="scientific">Lentilactobacillus parakefiri</name>
    <dbReference type="NCBI Taxonomy" id="152332"/>
    <lineage>
        <taxon>Bacteria</taxon>
        <taxon>Bacillati</taxon>
        <taxon>Bacillota</taxon>
        <taxon>Bacilli</taxon>
        <taxon>Lactobacillales</taxon>
        <taxon>Lactobacillaceae</taxon>
        <taxon>Lentilactobacillus</taxon>
    </lineage>
</organism>
<evidence type="ECO:0000259" key="2">
    <source>
        <dbReference type="PROSITE" id="PS50893"/>
    </source>
</evidence>
<dbReference type="GO" id="GO:0005524">
    <property type="term" value="F:ATP binding"/>
    <property type="evidence" value="ECO:0007669"/>
    <property type="project" value="UniProtKB-KW"/>
</dbReference>
<keyword evidence="1" id="KW-0813">Transport</keyword>
<dbReference type="EMBL" id="NCXI01000252">
    <property type="protein sequence ID" value="PAK74420.1"/>
    <property type="molecule type" value="Genomic_DNA"/>
</dbReference>
<feature type="domain" description="ABC transporter" evidence="2">
    <location>
        <begin position="1"/>
        <end position="143"/>
    </location>
</feature>
<feature type="non-terminal residue" evidence="3">
    <location>
        <position position="1"/>
    </location>
</feature>
<protein>
    <submittedName>
        <fullName evidence="3">ABC transporter ATP-binding protein</fullName>
    </submittedName>
</protein>
<feature type="non-terminal residue" evidence="3">
    <location>
        <position position="151"/>
    </location>
</feature>
<dbReference type="PANTHER" id="PTHR42781:SF4">
    <property type="entry name" value="SPERMIDINE_PUTRESCINE IMPORT ATP-BINDING PROTEIN POTA"/>
    <property type="match status" value="1"/>
</dbReference>
<dbReference type="InterPro" id="IPR027417">
    <property type="entry name" value="P-loop_NTPase"/>
</dbReference>
<evidence type="ECO:0000313" key="4">
    <source>
        <dbReference type="Proteomes" id="UP000216802"/>
    </source>
</evidence>